<dbReference type="EMBL" id="LODT01000001">
    <property type="protein sequence ID" value="KYR03086.1"/>
    <property type="molecule type" value="Genomic_DNA"/>
</dbReference>
<comment type="caution">
    <text evidence="2">The sequence shown here is derived from an EMBL/GenBank/DDBJ whole genome shotgun (WGS) entry which is preliminary data.</text>
</comment>
<dbReference type="InParanoid" id="A0A152AA37"/>
<dbReference type="PANTHER" id="PTHR32134">
    <property type="entry name" value="FNIP REPEAT-CONTAINING PROTEIN"/>
    <property type="match status" value="1"/>
</dbReference>
<organism evidence="2 3">
    <name type="scientific">Tieghemostelium lacteum</name>
    <name type="common">Slime mold</name>
    <name type="synonym">Dictyostelium lacteum</name>
    <dbReference type="NCBI Taxonomy" id="361077"/>
    <lineage>
        <taxon>Eukaryota</taxon>
        <taxon>Amoebozoa</taxon>
        <taxon>Evosea</taxon>
        <taxon>Eumycetozoa</taxon>
        <taxon>Dictyostelia</taxon>
        <taxon>Dictyosteliales</taxon>
        <taxon>Raperosteliaceae</taxon>
        <taxon>Tieghemostelium</taxon>
    </lineage>
</organism>
<dbReference type="Pfam" id="PF05725">
    <property type="entry name" value="FNIP"/>
    <property type="match status" value="3"/>
</dbReference>
<evidence type="ECO:0000256" key="1">
    <source>
        <dbReference type="ARBA" id="ARBA00022737"/>
    </source>
</evidence>
<dbReference type="Proteomes" id="UP000076078">
    <property type="component" value="Unassembled WGS sequence"/>
</dbReference>
<keyword evidence="1" id="KW-0677">Repeat</keyword>
<dbReference type="STRING" id="361077.A0A152AA37"/>
<dbReference type="AlphaFoldDB" id="A0A152AA37"/>
<dbReference type="PANTHER" id="PTHR32134:SF92">
    <property type="entry name" value="FNIP REPEAT-CONTAINING PROTEIN"/>
    <property type="match status" value="1"/>
</dbReference>
<gene>
    <name evidence="2" type="ORF">DLAC_00578</name>
</gene>
<dbReference type="InterPro" id="IPR008615">
    <property type="entry name" value="FNIP"/>
</dbReference>
<dbReference type="InterPro" id="IPR051251">
    <property type="entry name" value="STK_FNIP-Repeat"/>
</dbReference>
<dbReference type="OrthoDB" id="439743at2759"/>
<name>A0A152AA37_TIELA</name>
<evidence type="ECO:0000313" key="3">
    <source>
        <dbReference type="Proteomes" id="UP000076078"/>
    </source>
</evidence>
<proteinExistence type="predicted"/>
<evidence type="ECO:0008006" key="4">
    <source>
        <dbReference type="Google" id="ProtNLM"/>
    </source>
</evidence>
<accession>A0A152AA37</accession>
<reference evidence="2 3" key="1">
    <citation type="submission" date="2015-12" db="EMBL/GenBank/DDBJ databases">
        <title>Dictyostelia acquired genes for synthesis and detection of signals that induce cell-type specialization by lateral gene transfer from prokaryotes.</title>
        <authorList>
            <person name="Gloeckner G."/>
            <person name="Schaap P."/>
        </authorList>
    </citation>
    <scope>NUCLEOTIDE SEQUENCE [LARGE SCALE GENOMIC DNA]</scope>
    <source>
        <strain evidence="2 3">TK</strain>
    </source>
</reference>
<keyword evidence="3" id="KW-1185">Reference proteome</keyword>
<sequence length="347" mass="40350">MQQQLIPTNNPNVFSNIVLFLNICNKLQDDKSKLYLLSLCKSTYLFKCKVVFQQFPFDFYCHSMSMNSNIQLPHRFKSITIDKESPFLLNILSSFSFKYINYNINIQIPAGILMEPLKKLTFGELYNQPINEFTFPETVKELIFGDSFQQPISRNQLPKSLVILDLGYNNHQLLDSLPHGLEEIKFGEIFNRKIMPGEIPTTVKRLVFGYAFNQPLDPFTLPANIEYIQFGYSFNQYIQYGSLPSHLKTVIFGHNFQQPFSSNSLPNTLEYLVLPKEYQSFSNNVYPQSIKEIQYGISNLNQSNLNPIKPTIIYNNQSHFQSNYSIYKKWLPIIVGTMAMFSYTLFK</sequence>
<evidence type="ECO:0000313" key="2">
    <source>
        <dbReference type="EMBL" id="KYR03086.1"/>
    </source>
</evidence>
<dbReference type="OMA" id="NQPINEF"/>
<protein>
    <recommendedName>
        <fullName evidence="4">FNIP repeat-containing protein</fullName>
    </recommendedName>
</protein>